<proteinExistence type="predicted"/>
<evidence type="ECO:0000313" key="4">
    <source>
        <dbReference type="Proteomes" id="UP000322838"/>
    </source>
</evidence>
<keyword evidence="4" id="KW-1185">Reference proteome</keyword>
<keyword evidence="2" id="KW-0472">Membrane</keyword>
<protein>
    <recommendedName>
        <fullName evidence="5">DUF1515 domain-containing protein</fullName>
    </recommendedName>
</protein>
<accession>A0A5C2H3S2</accession>
<keyword evidence="1" id="KW-0175">Coiled coil</keyword>
<feature type="transmembrane region" description="Helical" evidence="2">
    <location>
        <begin position="84"/>
        <end position="106"/>
    </location>
</feature>
<keyword evidence="2" id="KW-1133">Transmembrane helix</keyword>
<dbReference type="EMBL" id="MN228696">
    <property type="protein sequence ID" value="QEP29875.1"/>
    <property type="molecule type" value="Genomic_DNA"/>
</dbReference>
<organism evidence="3 4">
    <name type="scientific">Sinorhizobium phage ort11</name>
    <dbReference type="NCBI Taxonomy" id="2599764"/>
    <lineage>
        <taxon>Viruses</taxon>
        <taxon>Duplodnaviria</taxon>
        <taxon>Heunggongvirae</taxon>
        <taxon>Uroviricota</taxon>
        <taxon>Caudoviricetes</taxon>
        <taxon>Schitoviridae</taxon>
        <taxon>Huelvavirus</taxon>
        <taxon>Huelvavirus ort11</taxon>
    </lineage>
</organism>
<reference evidence="4" key="1">
    <citation type="submission" date="2019-07" db="EMBL/GenBank/DDBJ databases">
        <authorList>
            <person name="Cubo M.T."/>
            <person name="Espuny M.D.R."/>
            <person name="Balsanelli E."/>
        </authorList>
    </citation>
    <scope>NUCLEOTIDE SEQUENCE [LARGE SCALE GENOMIC DNA]</scope>
</reference>
<gene>
    <name evidence="3" type="ORF">Smphiort11_077</name>
</gene>
<evidence type="ECO:0000313" key="3">
    <source>
        <dbReference type="EMBL" id="QEP29875.1"/>
    </source>
</evidence>
<sequence length="113" mass="12677">MTDTPMKELGALAEALKNIERQLDEARDGRKAMYEKLERVDRKVDHLDWRVADLEKKLGTISPTVEEFATYKIQAQGAGKLGTFIWKLGGILLSMAAGAVGTWTYVSSFLTWK</sequence>
<evidence type="ECO:0008006" key="5">
    <source>
        <dbReference type="Google" id="ProtNLM"/>
    </source>
</evidence>
<dbReference type="Gene3D" id="1.20.5.1070">
    <property type="entry name" value="Head and neck region of the ectodomain of NDV fusion glycoprotein"/>
    <property type="match status" value="1"/>
</dbReference>
<dbReference type="SUPFAM" id="SSF161270">
    <property type="entry name" value="PspA lactotransferrin-binding region"/>
    <property type="match status" value="1"/>
</dbReference>
<feature type="coiled-coil region" evidence="1">
    <location>
        <begin position="9"/>
        <end position="57"/>
    </location>
</feature>
<keyword evidence="2" id="KW-0812">Transmembrane</keyword>
<evidence type="ECO:0000256" key="1">
    <source>
        <dbReference type="SAM" id="Coils"/>
    </source>
</evidence>
<evidence type="ECO:0000256" key="2">
    <source>
        <dbReference type="SAM" id="Phobius"/>
    </source>
</evidence>
<dbReference type="Proteomes" id="UP000322838">
    <property type="component" value="Segment"/>
</dbReference>
<name>A0A5C2H3S2_9CAUD</name>